<keyword evidence="1" id="KW-0472">Membrane</keyword>
<feature type="transmembrane region" description="Helical" evidence="1">
    <location>
        <begin position="58"/>
        <end position="86"/>
    </location>
</feature>
<protein>
    <submittedName>
        <fullName evidence="2">Uncharacterized protein</fullName>
    </submittedName>
</protein>
<comment type="caution">
    <text evidence="2">The sequence shown here is derived from an EMBL/GenBank/DDBJ whole genome shotgun (WGS) entry which is preliminary data.</text>
</comment>
<evidence type="ECO:0000313" key="2">
    <source>
        <dbReference type="EMBL" id="KAJ8309771.1"/>
    </source>
</evidence>
<keyword evidence="3" id="KW-1185">Reference proteome</keyword>
<keyword evidence="1" id="KW-1133">Transmembrane helix</keyword>
<reference evidence="2 3" key="1">
    <citation type="submission" date="2022-12" db="EMBL/GenBank/DDBJ databases">
        <title>Chromosome-level genome of Tegillarca granosa.</title>
        <authorList>
            <person name="Kim J."/>
        </authorList>
    </citation>
    <scope>NUCLEOTIDE SEQUENCE [LARGE SCALE GENOMIC DNA]</scope>
    <source>
        <strain evidence="2">Teg-2019</strain>
        <tissue evidence="2">Adductor muscle</tissue>
    </source>
</reference>
<sequence>MIIIKENERLFWEKEPMLVNCCAMKSHLSYKKIISDKLSIIKRQIIVQNTSLIFMNGFILLIVVAIGDILIIKFTRISVYCLLIFLKQKFFKKNHLSFIKHVTVIILSSVCQYTVEPAKNGIYTGKNRTGHKLHSSGFLSCIQTEVSNF</sequence>
<dbReference type="EMBL" id="JARBDR010000640">
    <property type="protein sequence ID" value="KAJ8309771.1"/>
    <property type="molecule type" value="Genomic_DNA"/>
</dbReference>
<evidence type="ECO:0000256" key="1">
    <source>
        <dbReference type="SAM" id="Phobius"/>
    </source>
</evidence>
<name>A0ABQ9EX78_TEGGR</name>
<evidence type="ECO:0000313" key="3">
    <source>
        <dbReference type="Proteomes" id="UP001217089"/>
    </source>
</evidence>
<gene>
    <name evidence="2" type="ORF">KUTeg_011636</name>
</gene>
<proteinExistence type="predicted"/>
<organism evidence="2 3">
    <name type="scientific">Tegillarca granosa</name>
    <name type="common">Malaysian cockle</name>
    <name type="synonym">Anadara granosa</name>
    <dbReference type="NCBI Taxonomy" id="220873"/>
    <lineage>
        <taxon>Eukaryota</taxon>
        <taxon>Metazoa</taxon>
        <taxon>Spiralia</taxon>
        <taxon>Lophotrochozoa</taxon>
        <taxon>Mollusca</taxon>
        <taxon>Bivalvia</taxon>
        <taxon>Autobranchia</taxon>
        <taxon>Pteriomorphia</taxon>
        <taxon>Arcoida</taxon>
        <taxon>Arcoidea</taxon>
        <taxon>Arcidae</taxon>
        <taxon>Tegillarca</taxon>
    </lineage>
</organism>
<dbReference type="Proteomes" id="UP001217089">
    <property type="component" value="Unassembled WGS sequence"/>
</dbReference>
<keyword evidence="1" id="KW-0812">Transmembrane</keyword>
<accession>A0ABQ9EX78</accession>